<dbReference type="AlphaFoldDB" id="A0A0G2B9V9"/>
<proteinExistence type="predicted"/>
<comment type="caution">
    <text evidence="2">The sequence shown here is derived from an EMBL/GenBank/DDBJ whole genome shotgun (WGS) entry which is preliminary data.</text>
</comment>
<feature type="region of interest" description="Disordered" evidence="1">
    <location>
        <begin position="23"/>
        <end position="71"/>
    </location>
</feature>
<evidence type="ECO:0000313" key="3">
    <source>
        <dbReference type="Proteomes" id="UP000033870"/>
    </source>
</evidence>
<feature type="compositionally biased region" description="Low complexity" evidence="1">
    <location>
        <begin position="37"/>
        <end position="68"/>
    </location>
</feature>
<dbReference type="Proteomes" id="UP000033870">
    <property type="component" value="Unassembled WGS sequence"/>
</dbReference>
<sequence>MSATPTILVKKADGSTVRMTLAEAKKLSQPKNPPSSLPAAAAPSASEDAGPDRLLPLATPAAASQPAPSRDKPLLEHEIQDHEVPHRDITGAPDYEAAVARIVAVSGAVVPAELRTRARSLIVSALKGIRDQEQFQAYARQAPNDGGLGWTPETIRAVWSRIEGERANASRLPLPAVTQSLSTTTPVKAIFLDEARAQASAASFSRPPQPAGENPRPEFVRPAPAGGLPIPPPAARPGMALSRPVLHDVAPAREARNSPVTGPIEEIQTFSLKDWRRLGATPRAAREALFAKFSGWKEESLLLFLDIRSAWRESPLVREYRSLAAEAVNSGRTMREAAGSQPAKDRLTDADIMEIVELNSSLRV</sequence>
<dbReference type="EMBL" id="LCRX01000009">
    <property type="protein sequence ID" value="KKW42254.1"/>
    <property type="molecule type" value="Genomic_DNA"/>
</dbReference>
<evidence type="ECO:0000256" key="1">
    <source>
        <dbReference type="SAM" id="MobiDB-lite"/>
    </source>
</evidence>
<name>A0A0G2B9V9_9BACT</name>
<evidence type="ECO:0000313" key="2">
    <source>
        <dbReference type="EMBL" id="KKW42254.1"/>
    </source>
</evidence>
<protein>
    <submittedName>
        <fullName evidence="2">Uncharacterized protein</fullName>
    </submittedName>
</protein>
<feature type="region of interest" description="Disordered" evidence="1">
    <location>
        <begin position="201"/>
        <end position="236"/>
    </location>
</feature>
<gene>
    <name evidence="2" type="ORF">UY92_C0009G0058</name>
</gene>
<reference evidence="2 3" key="1">
    <citation type="journal article" date="2015" name="Nature">
        <title>rRNA introns, odd ribosomes, and small enigmatic genomes across a large radiation of phyla.</title>
        <authorList>
            <person name="Brown C.T."/>
            <person name="Hug L.A."/>
            <person name="Thomas B.C."/>
            <person name="Sharon I."/>
            <person name="Castelle C.J."/>
            <person name="Singh A."/>
            <person name="Wilkins M.J."/>
            <person name="Williams K.H."/>
            <person name="Banfield J.F."/>
        </authorList>
    </citation>
    <scope>NUCLEOTIDE SEQUENCE [LARGE SCALE GENOMIC DNA]</scope>
</reference>
<accession>A0A0G2B9V9</accession>
<dbReference type="STRING" id="1619044.UY92_C0009G0058"/>
<organism evidence="2 3">
    <name type="scientific">Candidatus Magasanikbacteria bacterium GW2011_GWA2_56_11</name>
    <dbReference type="NCBI Taxonomy" id="1619044"/>
    <lineage>
        <taxon>Bacteria</taxon>
        <taxon>Candidatus Magasanikiibacteriota</taxon>
    </lineage>
</organism>